<evidence type="ECO:0000256" key="11">
    <source>
        <dbReference type="ARBA" id="ARBA00022848"/>
    </source>
</evidence>
<dbReference type="PANTHER" id="PTHR21245">
    <property type="entry name" value="HETEROGENEOUS NUCLEAR RIBONUCLEOPROTEIN"/>
    <property type="match status" value="1"/>
</dbReference>
<evidence type="ECO:0000256" key="3">
    <source>
        <dbReference type="ARBA" id="ARBA00004642"/>
    </source>
</evidence>
<keyword evidence="7" id="KW-0747">Spliceosome</keyword>
<proteinExistence type="predicted"/>
<evidence type="ECO:0000256" key="4">
    <source>
        <dbReference type="ARBA" id="ARBA00022490"/>
    </source>
</evidence>
<evidence type="ECO:0000256" key="18">
    <source>
        <dbReference type="SAM" id="MobiDB-lite"/>
    </source>
</evidence>
<evidence type="ECO:0000256" key="14">
    <source>
        <dbReference type="ARBA" id="ARBA00023187"/>
    </source>
</evidence>
<gene>
    <name evidence="20" type="ORF">AAFF_G00310930</name>
</gene>
<dbReference type="Proteomes" id="UP001221898">
    <property type="component" value="Unassembled WGS sequence"/>
</dbReference>
<evidence type="ECO:0000256" key="2">
    <source>
        <dbReference type="ARBA" id="ARBA00004496"/>
    </source>
</evidence>
<evidence type="ECO:0000256" key="12">
    <source>
        <dbReference type="ARBA" id="ARBA00022884"/>
    </source>
</evidence>
<evidence type="ECO:0000256" key="10">
    <source>
        <dbReference type="ARBA" id="ARBA00022843"/>
    </source>
</evidence>
<dbReference type="EMBL" id="JAINUG010000454">
    <property type="protein sequence ID" value="KAJ8367725.1"/>
    <property type="molecule type" value="Genomic_DNA"/>
</dbReference>
<dbReference type="Pfam" id="PF00076">
    <property type="entry name" value="RRM_1"/>
    <property type="match status" value="3"/>
</dbReference>
<keyword evidence="21" id="KW-1185">Reference proteome</keyword>
<dbReference type="AlphaFoldDB" id="A0AAD7RA61"/>
<evidence type="ECO:0000313" key="20">
    <source>
        <dbReference type="EMBL" id="KAJ8367725.1"/>
    </source>
</evidence>
<dbReference type="SUPFAM" id="SSF54928">
    <property type="entry name" value="RNA-binding domain, RBD"/>
    <property type="match status" value="2"/>
</dbReference>
<feature type="domain" description="RRM" evidence="19">
    <location>
        <begin position="162"/>
        <end position="249"/>
    </location>
</feature>
<dbReference type="PROSITE" id="PS50102">
    <property type="entry name" value="RRM"/>
    <property type="match status" value="3"/>
</dbReference>
<feature type="compositionally biased region" description="Low complexity" evidence="18">
    <location>
        <begin position="514"/>
        <end position="525"/>
    </location>
</feature>
<name>A0AAD7RA61_9TELE</name>
<evidence type="ECO:0000256" key="15">
    <source>
        <dbReference type="ARBA" id="ARBA00023242"/>
    </source>
</evidence>
<dbReference type="CDD" id="cd21066">
    <property type="entry name" value="NURR_hnRNPQ"/>
    <property type="match status" value="1"/>
</dbReference>
<feature type="domain" description="RRM" evidence="19">
    <location>
        <begin position="249"/>
        <end position="332"/>
    </location>
</feature>
<evidence type="ECO:0000256" key="1">
    <source>
        <dbReference type="ARBA" id="ARBA00004144"/>
    </source>
</evidence>
<dbReference type="SMART" id="SM00360">
    <property type="entry name" value="RRM"/>
    <property type="match status" value="3"/>
</dbReference>
<keyword evidence="9" id="KW-0256">Endoplasmic reticulum</keyword>
<comment type="caution">
    <text evidence="20">The sequence shown here is derived from an EMBL/GenBank/DDBJ whole genome shotgun (WGS) entry which is preliminary data.</text>
</comment>
<feature type="region of interest" description="Disordered" evidence="18">
    <location>
        <begin position="1"/>
        <end position="22"/>
    </location>
</feature>
<dbReference type="InterPro" id="IPR035979">
    <property type="entry name" value="RBD_domain_sf"/>
</dbReference>
<evidence type="ECO:0000256" key="17">
    <source>
        <dbReference type="PROSITE-ProRule" id="PRU00176"/>
    </source>
</evidence>
<evidence type="ECO:0000256" key="6">
    <source>
        <dbReference type="ARBA" id="ARBA00022664"/>
    </source>
</evidence>
<keyword evidence="6" id="KW-0507">mRNA processing</keyword>
<keyword evidence="4" id="KW-0963">Cytoplasm</keyword>
<dbReference type="GO" id="GO:0005654">
    <property type="term" value="C:nucleoplasm"/>
    <property type="evidence" value="ECO:0007669"/>
    <property type="project" value="UniProtKB-SubCell"/>
</dbReference>
<keyword evidence="16" id="KW-0687">Ribonucleoprotein</keyword>
<accession>A0AAD7RA61</accession>
<keyword evidence="8" id="KW-0677">Repeat</keyword>
<dbReference type="GO" id="GO:0003723">
    <property type="term" value="F:RNA binding"/>
    <property type="evidence" value="ECO:0007669"/>
    <property type="project" value="UniProtKB-UniRule"/>
</dbReference>
<organism evidence="20 21">
    <name type="scientific">Aldrovandia affinis</name>
    <dbReference type="NCBI Taxonomy" id="143900"/>
    <lineage>
        <taxon>Eukaryota</taxon>
        <taxon>Metazoa</taxon>
        <taxon>Chordata</taxon>
        <taxon>Craniata</taxon>
        <taxon>Vertebrata</taxon>
        <taxon>Euteleostomi</taxon>
        <taxon>Actinopterygii</taxon>
        <taxon>Neopterygii</taxon>
        <taxon>Teleostei</taxon>
        <taxon>Notacanthiformes</taxon>
        <taxon>Halosauridae</taxon>
        <taxon>Aldrovandia</taxon>
    </lineage>
</organism>
<evidence type="ECO:0000256" key="16">
    <source>
        <dbReference type="ARBA" id="ARBA00023274"/>
    </source>
</evidence>
<dbReference type="InterPro" id="IPR012677">
    <property type="entry name" value="Nucleotide-bd_a/b_plait_sf"/>
</dbReference>
<protein>
    <recommendedName>
        <fullName evidence="19">RRM domain-containing protein</fullName>
    </recommendedName>
</protein>
<keyword evidence="13" id="KW-0007">Acetylation</keyword>
<comment type="subcellular location">
    <subcellularLocation>
        <location evidence="2">Cytoplasm</location>
    </subcellularLocation>
    <subcellularLocation>
        <location evidence="1">Microsome</location>
    </subcellularLocation>
    <subcellularLocation>
        <location evidence="3">Nucleus</location>
        <location evidence="3">Nucleoplasm</location>
    </subcellularLocation>
</comment>
<dbReference type="FunFam" id="3.30.70.330:FF:000023">
    <property type="entry name" value="Heterogeneous nuclear ribonucleoprotein q isoform"/>
    <property type="match status" value="1"/>
</dbReference>
<keyword evidence="15" id="KW-0539">Nucleus</keyword>
<evidence type="ECO:0000256" key="7">
    <source>
        <dbReference type="ARBA" id="ARBA00022728"/>
    </source>
</evidence>
<dbReference type="InterPro" id="IPR006535">
    <property type="entry name" value="HnRNP_R/Q_splicing_fac"/>
</dbReference>
<dbReference type="Gene3D" id="3.30.70.330">
    <property type="match status" value="3"/>
</dbReference>
<keyword evidence="5" id="KW-1017">Isopeptide bond</keyword>
<keyword evidence="14" id="KW-0508">mRNA splicing</keyword>
<evidence type="ECO:0000259" key="19">
    <source>
        <dbReference type="PROSITE" id="PS50102"/>
    </source>
</evidence>
<keyword evidence="10" id="KW-0832">Ubl conjugation</keyword>
<evidence type="ECO:0000256" key="9">
    <source>
        <dbReference type="ARBA" id="ARBA00022824"/>
    </source>
</evidence>
<reference evidence="20" key="1">
    <citation type="journal article" date="2023" name="Science">
        <title>Genome structures resolve the early diversification of teleost fishes.</title>
        <authorList>
            <person name="Parey E."/>
            <person name="Louis A."/>
            <person name="Montfort J."/>
            <person name="Bouchez O."/>
            <person name="Roques C."/>
            <person name="Iampietro C."/>
            <person name="Lluch J."/>
            <person name="Castinel A."/>
            <person name="Donnadieu C."/>
            <person name="Desvignes T."/>
            <person name="Floi Bucao C."/>
            <person name="Jouanno E."/>
            <person name="Wen M."/>
            <person name="Mejri S."/>
            <person name="Dirks R."/>
            <person name="Jansen H."/>
            <person name="Henkel C."/>
            <person name="Chen W.J."/>
            <person name="Zahm M."/>
            <person name="Cabau C."/>
            <person name="Klopp C."/>
            <person name="Thompson A.W."/>
            <person name="Robinson-Rechavi M."/>
            <person name="Braasch I."/>
            <person name="Lecointre G."/>
            <person name="Bobe J."/>
            <person name="Postlethwait J.H."/>
            <person name="Berthelot C."/>
            <person name="Roest Crollius H."/>
            <person name="Guiguen Y."/>
        </authorList>
    </citation>
    <scope>NUCLEOTIDE SEQUENCE</scope>
    <source>
        <strain evidence="20">NC1722</strain>
    </source>
</reference>
<evidence type="ECO:0000256" key="5">
    <source>
        <dbReference type="ARBA" id="ARBA00022499"/>
    </source>
</evidence>
<evidence type="ECO:0000256" key="8">
    <source>
        <dbReference type="ARBA" id="ARBA00022737"/>
    </source>
</evidence>
<dbReference type="GO" id="GO:0006397">
    <property type="term" value="P:mRNA processing"/>
    <property type="evidence" value="ECO:0007669"/>
    <property type="project" value="UniProtKB-KW"/>
</dbReference>
<dbReference type="FunFam" id="3.30.70.330:FF:000027">
    <property type="entry name" value="Heterogeneous nuclear ribonucleoprotein q isoform"/>
    <property type="match status" value="1"/>
</dbReference>
<dbReference type="GO" id="GO:0005681">
    <property type="term" value="C:spliceosomal complex"/>
    <property type="evidence" value="ECO:0007669"/>
    <property type="project" value="UniProtKB-KW"/>
</dbReference>
<dbReference type="Pfam" id="PF18360">
    <property type="entry name" value="hnRNP_Q_AcD"/>
    <property type="match status" value="1"/>
</dbReference>
<feature type="region of interest" description="Disordered" evidence="18">
    <location>
        <begin position="487"/>
        <end position="540"/>
    </location>
</feature>
<dbReference type="NCBIfam" id="TIGR01648">
    <property type="entry name" value="hnRNP-R-Q"/>
    <property type="match status" value="1"/>
</dbReference>
<keyword evidence="12 17" id="KW-0694">RNA-binding</keyword>
<evidence type="ECO:0000313" key="21">
    <source>
        <dbReference type="Proteomes" id="UP001221898"/>
    </source>
</evidence>
<feature type="domain" description="RRM" evidence="19">
    <location>
        <begin position="343"/>
        <end position="413"/>
    </location>
</feature>
<evidence type="ECO:0000256" key="13">
    <source>
        <dbReference type="ARBA" id="ARBA00022990"/>
    </source>
</evidence>
<dbReference type="InterPro" id="IPR000504">
    <property type="entry name" value="RRM_dom"/>
</dbReference>
<dbReference type="GO" id="GO:0008380">
    <property type="term" value="P:RNA splicing"/>
    <property type="evidence" value="ECO:0007669"/>
    <property type="project" value="UniProtKB-KW"/>
</dbReference>
<dbReference type="GO" id="GO:0005737">
    <property type="term" value="C:cytoplasm"/>
    <property type="evidence" value="ECO:0007669"/>
    <property type="project" value="UniProtKB-SubCell"/>
</dbReference>
<feature type="compositionally biased region" description="Basic and acidic residues" evidence="18">
    <location>
        <begin position="1"/>
        <end position="12"/>
    </location>
</feature>
<dbReference type="FunFam" id="3.30.70.330:FF:000024">
    <property type="entry name" value="Heterogeneous nuclear ribonucleoprotein q isoform"/>
    <property type="match status" value="1"/>
</dbReference>
<dbReference type="InterPro" id="IPR041337">
    <property type="entry name" value="hnRNP_Q_AcD"/>
</dbReference>
<sequence>MATEHVNGHGVEEALDPSPRVTHSEHFHTLLEAGLPQKVAEKLDEIYIAGSVAHRELDERAIEALKEFNEGGALQVLLQFKDSDLSHVQNKSAFLCGVMKTFRQREKQGSRVSDSTKGPDETKIKALLERSSYTLDVTTGQRKYGGPPPEAIYLGTQPTIGTEIFVGKIPRDLFEDELVPLFERAGPIWDLRLMMDPLSGLNRGYAFITFCTKDAAQQAVQLCNNSEIRPCLWAHIEERADVCISVANNRLFVGSIPKSKRKEQIVEEFSRVTEGLNEVILYHQPDDKKKNRGFCFLEYEDHKSAAMARRRLMSGKVKVWGNVGVTVEWADPIEDPDPEVMAKFYFVRNLASTVTEEALEKTFSQFGKLERVKKLKDYAFIHFDERDGAVKALSEVNGRDLEGERVEIVFAKPPDQKRKERKAQRQAAKTQLYDDYYSYAAPHVAPPSRGRGRGGGGGGGADGLLLRPRLLRYRGGYEDPYYAYEEYPSPGPGAPPRGRAGAFSQRGGPGSGRGTRALRGGALQRPRAGKAVEAGPDLFL</sequence>
<keyword evidence="11" id="KW-0492">Microsome</keyword>